<dbReference type="GeneID" id="40749838"/>
<name>A0A074XS54_AURPU</name>
<feature type="region of interest" description="Disordered" evidence="1">
    <location>
        <begin position="64"/>
        <end position="139"/>
    </location>
</feature>
<organism evidence="2 3">
    <name type="scientific">Aureobasidium pullulans EXF-150</name>
    <dbReference type="NCBI Taxonomy" id="1043002"/>
    <lineage>
        <taxon>Eukaryota</taxon>
        <taxon>Fungi</taxon>
        <taxon>Dikarya</taxon>
        <taxon>Ascomycota</taxon>
        <taxon>Pezizomycotina</taxon>
        <taxon>Dothideomycetes</taxon>
        <taxon>Dothideomycetidae</taxon>
        <taxon>Dothideales</taxon>
        <taxon>Saccotheciaceae</taxon>
        <taxon>Aureobasidium</taxon>
    </lineage>
</organism>
<evidence type="ECO:0000256" key="1">
    <source>
        <dbReference type="SAM" id="MobiDB-lite"/>
    </source>
</evidence>
<evidence type="ECO:0000313" key="3">
    <source>
        <dbReference type="Proteomes" id="UP000030706"/>
    </source>
</evidence>
<gene>
    <name evidence="2" type="ORF">M438DRAFT_361777</name>
</gene>
<keyword evidence="3" id="KW-1185">Reference proteome</keyword>
<feature type="compositionally biased region" description="Polar residues" evidence="1">
    <location>
        <begin position="91"/>
        <end position="103"/>
    </location>
</feature>
<evidence type="ECO:0000313" key="2">
    <source>
        <dbReference type="EMBL" id="KEQ88438.1"/>
    </source>
</evidence>
<dbReference type="EMBL" id="KL584975">
    <property type="protein sequence ID" value="KEQ88438.1"/>
    <property type="molecule type" value="Genomic_DNA"/>
</dbReference>
<protein>
    <submittedName>
        <fullName evidence="2">Uncharacterized protein</fullName>
    </submittedName>
</protein>
<dbReference type="AlphaFoldDB" id="A0A074XS54"/>
<dbReference type="RefSeq" id="XP_029764625.1">
    <property type="nucleotide sequence ID" value="XM_029907532.1"/>
</dbReference>
<dbReference type="OrthoDB" id="5373857at2759"/>
<reference evidence="2 3" key="1">
    <citation type="journal article" date="2014" name="BMC Genomics">
        <title>Genome sequencing of four Aureobasidium pullulans varieties: biotechnological potential, stress tolerance, and description of new species.</title>
        <authorList>
            <person name="Gostin Ar C."/>
            <person name="Ohm R.A."/>
            <person name="Kogej T."/>
            <person name="Sonjak S."/>
            <person name="Turk M."/>
            <person name="Zajc J."/>
            <person name="Zalar P."/>
            <person name="Grube M."/>
            <person name="Sun H."/>
            <person name="Han J."/>
            <person name="Sharma A."/>
            <person name="Chiniquy J."/>
            <person name="Ngan C.Y."/>
            <person name="Lipzen A."/>
            <person name="Barry K."/>
            <person name="Grigoriev I.V."/>
            <person name="Gunde-Cimerman N."/>
        </authorList>
    </citation>
    <scope>NUCLEOTIDE SEQUENCE [LARGE SCALE GENOMIC DNA]</scope>
    <source>
        <strain evidence="2 3">EXF-150</strain>
    </source>
</reference>
<dbReference type="Proteomes" id="UP000030706">
    <property type="component" value="Unassembled WGS sequence"/>
</dbReference>
<accession>A0A074XS54</accession>
<sequence length="139" mass="15133">MRSSLVSSHLSRNHSLCSVERSHTLRSCHCVASLIKYIVPIISASIKHPLTQYSISNPFETQGTKNIGARWSAGGGSDVHTPGAATPRGNAENTTENQDNASGIRSEHFQEHQISQRPGEPGPFDKAWNKAHYGTEKGK</sequence>
<dbReference type="HOGENOM" id="CLU_1844707_0_0_1"/>
<proteinExistence type="predicted"/>